<feature type="compositionally biased region" description="Polar residues" evidence="3">
    <location>
        <begin position="452"/>
        <end position="464"/>
    </location>
</feature>
<evidence type="ECO:0000313" key="4">
    <source>
        <dbReference type="EMBL" id="KAL0275604.1"/>
    </source>
</evidence>
<comment type="similarity">
    <text evidence="1">Belongs to the taxilin family.</text>
</comment>
<sequence>MEAAQAEEAVDKKNKARVNETGDGGTSNKPKIEETEIQTVKKSKEEKAKKKDDKSIEQVLKALHTLGTSEEKLAAMCKKYSDIVEENRKLHLQAKQCEKRCLTLQREKDQIQSEQSKAILTKSRLENLCRELQKQNKAIKEESLSKIREEEEKRKVVSAKFQTALSEITALMQQNNENYSKLKEENLEMQNKFTTLCEQYELREQQVEKMTKQMQLESQLADVKLAKVKIDMFAEKELLANEKEQLLVELTAYQNKCQEMQKTEMALRNQITIYTEKYDEFQNALAKSNQIYSGFKGEIEKMSKKITRLEKETSVWKMKWEGSHKALLQMAAEKQQRDAELALAAKQLNQLQKLCRTLQAERSSLIRQLKNEGHVPKVEAGTVESASSDKLDINNESPSQVIDDNTNDTLEENVEKKDNESNYTPDINKLNENSTNEVELNAELKVVDNPSVAESSIVNGTQNDETIDKVTINNESPEECGDQPNDEGNHLKSEGQNSSSVRTDDNMKKDVNKSNANEPKKGKEGSKKKKK</sequence>
<dbReference type="GO" id="GO:0019905">
    <property type="term" value="F:syntaxin binding"/>
    <property type="evidence" value="ECO:0007669"/>
    <property type="project" value="InterPro"/>
</dbReference>
<feature type="compositionally biased region" description="Basic and acidic residues" evidence="3">
    <location>
        <begin position="502"/>
        <end position="525"/>
    </location>
</feature>
<dbReference type="EMBL" id="JARGDH010000002">
    <property type="protein sequence ID" value="KAL0275605.1"/>
    <property type="molecule type" value="Genomic_DNA"/>
</dbReference>
<feature type="coiled-coil region" evidence="2">
    <location>
        <begin position="341"/>
        <end position="368"/>
    </location>
</feature>
<feature type="coiled-coil region" evidence="2">
    <location>
        <begin position="87"/>
        <end position="192"/>
    </location>
</feature>
<name>A0AAW2I0I7_9NEOP</name>
<feature type="region of interest" description="Disordered" evidence="3">
    <location>
        <begin position="377"/>
        <end position="531"/>
    </location>
</feature>
<feature type="compositionally biased region" description="Polar residues" evidence="3">
    <location>
        <begin position="394"/>
        <end position="404"/>
    </location>
</feature>
<dbReference type="PANTHER" id="PTHR16127:SF13">
    <property type="entry name" value="GH01188P"/>
    <property type="match status" value="1"/>
</dbReference>
<dbReference type="PANTHER" id="PTHR16127">
    <property type="entry name" value="TAXILIN"/>
    <property type="match status" value="1"/>
</dbReference>
<accession>A0AAW2I0I7</accession>
<protein>
    <recommendedName>
        <fullName evidence="5">Alpha-taxilin</fullName>
    </recommendedName>
</protein>
<dbReference type="EMBL" id="JARGDH010000002">
    <property type="protein sequence ID" value="KAL0275606.1"/>
    <property type="molecule type" value="Genomic_DNA"/>
</dbReference>
<keyword evidence="2" id="KW-0175">Coiled coil</keyword>
<evidence type="ECO:0000256" key="3">
    <source>
        <dbReference type="SAM" id="MobiDB-lite"/>
    </source>
</evidence>
<organism evidence="4">
    <name type="scientific">Menopon gallinae</name>
    <name type="common">poultry shaft louse</name>
    <dbReference type="NCBI Taxonomy" id="328185"/>
    <lineage>
        <taxon>Eukaryota</taxon>
        <taxon>Metazoa</taxon>
        <taxon>Ecdysozoa</taxon>
        <taxon>Arthropoda</taxon>
        <taxon>Hexapoda</taxon>
        <taxon>Insecta</taxon>
        <taxon>Pterygota</taxon>
        <taxon>Neoptera</taxon>
        <taxon>Paraneoptera</taxon>
        <taxon>Psocodea</taxon>
        <taxon>Troctomorpha</taxon>
        <taxon>Phthiraptera</taxon>
        <taxon>Amblycera</taxon>
        <taxon>Menoponidae</taxon>
        <taxon>Menopon</taxon>
    </lineage>
</organism>
<dbReference type="EMBL" id="JARGDH010000002">
    <property type="protein sequence ID" value="KAL0275604.1"/>
    <property type="molecule type" value="Genomic_DNA"/>
</dbReference>
<reference evidence="4" key="1">
    <citation type="journal article" date="2024" name="Gigascience">
        <title>Chromosome-level genome of the poultry shaft louse Menopon gallinae provides insight into the host-switching and adaptive evolution of parasitic lice.</title>
        <authorList>
            <person name="Xu Y."/>
            <person name="Ma L."/>
            <person name="Liu S."/>
            <person name="Liang Y."/>
            <person name="Liu Q."/>
            <person name="He Z."/>
            <person name="Tian L."/>
            <person name="Duan Y."/>
            <person name="Cai W."/>
            <person name="Li H."/>
            <person name="Song F."/>
        </authorList>
    </citation>
    <scope>NUCLEOTIDE SEQUENCE</scope>
    <source>
        <strain evidence="4">Cailab_2023a</strain>
    </source>
</reference>
<comment type="caution">
    <text evidence="4">The sequence shown here is derived from an EMBL/GenBank/DDBJ whole genome shotgun (WGS) entry which is preliminary data.</text>
</comment>
<feature type="compositionally biased region" description="Polar residues" evidence="3">
    <location>
        <begin position="421"/>
        <end position="438"/>
    </location>
</feature>
<feature type="compositionally biased region" description="Acidic residues" evidence="3">
    <location>
        <begin position="476"/>
        <end position="485"/>
    </location>
</feature>
<dbReference type="Pfam" id="PF09728">
    <property type="entry name" value="Taxilin"/>
    <property type="match status" value="1"/>
</dbReference>
<evidence type="ECO:0000256" key="2">
    <source>
        <dbReference type="SAM" id="Coils"/>
    </source>
</evidence>
<gene>
    <name evidence="4" type="ORF">PYX00_003409</name>
</gene>
<proteinExistence type="inferred from homology"/>
<evidence type="ECO:0008006" key="5">
    <source>
        <dbReference type="Google" id="ProtNLM"/>
    </source>
</evidence>
<feature type="coiled-coil region" evidence="2">
    <location>
        <begin position="236"/>
        <end position="312"/>
    </location>
</feature>
<dbReference type="AlphaFoldDB" id="A0AAW2I0I7"/>
<feature type="region of interest" description="Disordered" evidence="3">
    <location>
        <begin position="1"/>
        <end position="53"/>
    </location>
</feature>
<feature type="compositionally biased region" description="Basic and acidic residues" evidence="3">
    <location>
        <begin position="9"/>
        <end position="20"/>
    </location>
</feature>
<dbReference type="InterPro" id="IPR026183">
    <property type="entry name" value="Taxilin_fam"/>
</dbReference>
<feature type="compositionally biased region" description="Basic and acidic residues" evidence="3">
    <location>
        <begin position="42"/>
        <end position="53"/>
    </location>
</feature>
<evidence type="ECO:0000256" key="1">
    <source>
        <dbReference type="ARBA" id="ARBA00009550"/>
    </source>
</evidence>